<evidence type="ECO:0000313" key="1">
    <source>
        <dbReference type="EMBL" id="OIQ63770.1"/>
    </source>
</evidence>
<reference evidence="1" key="1">
    <citation type="submission" date="2016-10" db="EMBL/GenBank/DDBJ databases">
        <title>Sequence of Gallionella enrichment culture.</title>
        <authorList>
            <person name="Poehlein A."/>
            <person name="Muehling M."/>
            <person name="Daniel R."/>
        </authorList>
    </citation>
    <scope>NUCLEOTIDE SEQUENCE</scope>
</reference>
<comment type="caution">
    <text evidence="1">The sequence shown here is derived from an EMBL/GenBank/DDBJ whole genome shotgun (WGS) entry which is preliminary data.</text>
</comment>
<organism evidence="1">
    <name type="scientific">mine drainage metagenome</name>
    <dbReference type="NCBI Taxonomy" id="410659"/>
    <lineage>
        <taxon>unclassified sequences</taxon>
        <taxon>metagenomes</taxon>
        <taxon>ecological metagenomes</taxon>
    </lineage>
</organism>
<sequence>MTTQAFGTTEFFQANRRDDVAQQRVAVGIGRDMNFRLATGQHVAVDVVHGLLLRQAFAKFVNGAFAADHANFSEVL</sequence>
<proteinExistence type="predicted"/>
<protein>
    <submittedName>
        <fullName evidence="1">Uncharacterized protein</fullName>
    </submittedName>
</protein>
<accession>A0A1J5NYE3</accession>
<dbReference type="AlphaFoldDB" id="A0A1J5NYE3"/>
<name>A0A1J5NYE3_9ZZZZ</name>
<gene>
    <name evidence="1" type="ORF">GALL_546860</name>
</gene>
<dbReference type="EMBL" id="MLJW01008707">
    <property type="protein sequence ID" value="OIQ63770.1"/>
    <property type="molecule type" value="Genomic_DNA"/>
</dbReference>